<dbReference type="AlphaFoldDB" id="A0A0W0WM52"/>
<gene>
    <name evidence="2" type="ORF">Lisr_0358</name>
</gene>
<dbReference type="Proteomes" id="UP000054761">
    <property type="component" value="Unassembled WGS sequence"/>
</dbReference>
<keyword evidence="3" id="KW-1185">Reference proteome</keyword>
<dbReference type="InterPro" id="IPR029068">
    <property type="entry name" value="Glyas_Bleomycin-R_OHBP_Dase"/>
</dbReference>
<dbReference type="PANTHER" id="PTHR33993:SF2">
    <property type="entry name" value="VOC DOMAIN-CONTAINING PROTEIN"/>
    <property type="match status" value="1"/>
</dbReference>
<dbReference type="OrthoDB" id="8776491at2"/>
<organism evidence="2 3">
    <name type="scientific">Legionella israelensis</name>
    <dbReference type="NCBI Taxonomy" id="454"/>
    <lineage>
        <taxon>Bacteria</taxon>
        <taxon>Pseudomonadati</taxon>
        <taxon>Pseudomonadota</taxon>
        <taxon>Gammaproteobacteria</taxon>
        <taxon>Legionellales</taxon>
        <taxon>Legionellaceae</taxon>
        <taxon>Legionella</taxon>
    </lineage>
</organism>
<evidence type="ECO:0000313" key="2">
    <source>
        <dbReference type="EMBL" id="KTD33419.1"/>
    </source>
</evidence>
<reference evidence="2 3" key="1">
    <citation type="submission" date="2015-11" db="EMBL/GenBank/DDBJ databases">
        <title>Genomic analysis of 38 Legionella species identifies large and diverse effector repertoires.</title>
        <authorList>
            <person name="Burstein D."/>
            <person name="Amaro F."/>
            <person name="Zusman T."/>
            <person name="Lifshitz Z."/>
            <person name="Cohen O."/>
            <person name="Gilbert J.A."/>
            <person name="Pupko T."/>
            <person name="Shuman H.A."/>
            <person name="Segal G."/>
        </authorList>
    </citation>
    <scope>NUCLEOTIDE SEQUENCE [LARGE SCALE GENOMIC DNA]</scope>
    <source>
        <strain evidence="2 3">Bercovier 4</strain>
    </source>
</reference>
<sequence>MSQRNTFCWIDIPVIDLDRAISFYEVMLGEKVEKITEHGFEFGLLPHTEDNVSGCLVVMDDRNPSQNGPLVYLNVEGRMDKAIAAVKNNGGKLLKRKEQIGPYGYRAVILDTEGNAIALYSKKDDSP</sequence>
<name>A0A0W0WM52_9GAMM</name>
<dbReference type="Pfam" id="PF00903">
    <property type="entry name" value="Glyoxalase"/>
    <property type="match status" value="1"/>
</dbReference>
<feature type="domain" description="Glyoxalase/fosfomycin resistance/dioxygenase" evidence="1">
    <location>
        <begin position="9"/>
        <end position="118"/>
    </location>
</feature>
<dbReference type="RefSeq" id="WP_058500748.1">
    <property type="nucleotide sequence ID" value="NZ_CAAAJA010000041.1"/>
</dbReference>
<dbReference type="SUPFAM" id="SSF54593">
    <property type="entry name" value="Glyoxalase/Bleomycin resistance protein/Dihydroxybiphenyl dioxygenase"/>
    <property type="match status" value="1"/>
</dbReference>
<dbReference type="EMBL" id="LNYH01000010">
    <property type="protein sequence ID" value="KTD33419.1"/>
    <property type="molecule type" value="Genomic_DNA"/>
</dbReference>
<evidence type="ECO:0000313" key="3">
    <source>
        <dbReference type="Proteomes" id="UP000054761"/>
    </source>
</evidence>
<comment type="caution">
    <text evidence="2">The sequence shown here is derived from an EMBL/GenBank/DDBJ whole genome shotgun (WGS) entry which is preliminary data.</text>
</comment>
<dbReference type="InterPro" id="IPR004360">
    <property type="entry name" value="Glyas_Fos-R_dOase_dom"/>
</dbReference>
<accession>A0A0W0WM52</accession>
<dbReference type="PANTHER" id="PTHR33993">
    <property type="entry name" value="GLYOXALASE-RELATED"/>
    <property type="match status" value="1"/>
</dbReference>
<protein>
    <submittedName>
        <fullName evidence="2">Glyoxalase/bleomycin resistance protein</fullName>
    </submittedName>
</protein>
<proteinExistence type="predicted"/>
<dbReference type="Gene3D" id="3.10.180.10">
    <property type="entry name" value="2,3-Dihydroxybiphenyl 1,2-Dioxygenase, domain 1"/>
    <property type="match status" value="1"/>
</dbReference>
<dbReference type="InterPro" id="IPR052164">
    <property type="entry name" value="Anthracycline_SecMetBiosynth"/>
</dbReference>
<dbReference type="PATRIC" id="fig|454.4.peg.373"/>
<dbReference type="CDD" id="cd07247">
    <property type="entry name" value="SgaA_N_like"/>
    <property type="match status" value="1"/>
</dbReference>
<dbReference type="STRING" id="454.Lisr_0358"/>
<evidence type="ECO:0000259" key="1">
    <source>
        <dbReference type="Pfam" id="PF00903"/>
    </source>
</evidence>